<keyword evidence="2" id="KW-0675">Receptor</keyword>
<dbReference type="Gene3D" id="3.40.190.10">
    <property type="entry name" value="Periplasmic binding protein-like II"/>
    <property type="match status" value="2"/>
</dbReference>
<dbReference type="Pfam" id="PF16868">
    <property type="entry name" value="NMT1_3"/>
    <property type="match status" value="1"/>
</dbReference>
<dbReference type="RefSeq" id="WP_238250949.1">
    <property type="nucleotide sequence ID" value="NZ_BPQX01000045.1"/>
</dbReference>
<protein>
    <submittedName>
        <fullName evidence="2">TRAP transporter TAXI family solute receptor</fullName>
    </submittedName>
</protein>
<dbReference type="Proteomes" id="UP001236369">
    <property type="component" value="Unassembled WGS sequence"/>
</dbReference>
<dbReference type="PANTHER" id="PTHR42941">
    <property type="entry name" value="SLL1037 PROTEIN"/>
    <property type="match status" value="1"/>
</dbReference>
<accession>A0ABU0HS27</accession>
<dbReference type="SUPFAM" id="SSF53850">
    <property type="entry name" value="Periplasmic binding protein-like II"/>
    <property type="match status" value="1"/>
</dbReference>
<gene>
    <name evidence="2" type="ORF">QO016_004224</name>
</gene>
<name>A0ABU0HS27_9HYPH</name>
<evidence type="ECO:0000313" key="2">
    <source>
        <dbReference type="EMBL" id="MDQ0444702.1"/>
    </source>
</evidence>
<feature type="signal peptide" evidence="1">
    <location>
        <begin position="1"/>
        <end position="22"/>
    </location>
</feature>
<reference evidence="2 3" key="1">
    <citation type="submission" date="2023-07" db="EMBL/GenBank/DDBJ databases">
        <title>Genomic Encyclopedia of Type Strains, Phase IV (KMG-IV): sequencing the most valuable type-strain genomes for metagenomic binning, comparative biology and taxonomic classification.</title>
        <authorList>
            <person name="Goeker M."/>
        </authorList>
    </citation>
    <scope>NUCLEOTIDE SEQUENCE [LARGE SCALE GENOMIC DNA]</scope>
    <source>
        <strain evidence="2 3">DSM 19562</strain>
    </source>
</reference>
<dbReference type="InterPro" id="IPR011852">
    <property type="entry name" value="TRAP_TAXI"/>
</dbReference>
<dbReference type="PANTHER" id="PTHR42941:SF1">
    <property type="entry name" value="SLL1037 PROTEIN"/>
    <property type="match status" value="1"/>
</dbReference>
<evidence type="ECO:0000256" key="1">
    <source>
        <dbReference type="SAM" id="SignalP"/>
    </source>
</evidence>
<sequence length="311" mass="32511">MPLTRRRGLALLAGLTVGPAIAQSLRVTLATATPGGGFPAFGKSFAAAIRTRDPDLIIDLRPSGGSAENIALLERGEVDLALVQGSYAYRALGRHDGPKVLAPMYPTPGLFALRGDSAIKEVRDLAGRRVILGTHNSGLTILGRAVLTASGLDPDRDVMPIFLEHAGEGPAMIRDGRAAALWGGGIGWPGFVAVADAPGGARFLAPSANAIDALTREDQTLRRLTVPAHSFAGQETPITTVGSWSFVLARPAFSPEAAYRIVRALGQANGEMRVRHPQGGESDPRHLAGIVPLDALNAGTSRYVAEVGDAR</sequence>
<evidence type="ECO:0000313" key="3">
    <source>
        <dbReference type="Proteomes" id="UP001236369"/>
    </source>
</evidence>
<comment type="caution">
    <text evidence="2">The sequence shown here is derived from an EMBL/GenBank/DDBJ whole genome shotgun (WGS) entry which is preliminary data.</text>
</comment>
<organism evidence="2 3">
    <name type="scientific">Methylobacterium persicinum</name>
    <dbReference type="NCBI Taxonomy" id="374426"/>
    <lineage>
        <taxon>Bacteria</taxon>
        <taxon>Pseudomonadati</taxon>
        <taxon>Pseudomonadota</taxon>
        <taxon>Alphaproteobacteria</taxon>
        <taxon>Hyphomicrobiales</taxon>
        <taxon>Methylobacteriaceae</taxon>
        <taxon>Methylobacterium</taxon>
    </lineage>
</organism>
<keyword evidence="1" id="KW-0732">Signal</keyword>
<feature type="chain" id="PRO_5045919772" evidence="1">
    <location>
        <begin position="23"/>
        <end position="311"/>
    </location>
</feature>
<keyword evidence="3" id="KW-1185">Reference proteome</keyword>
<dbReference type="NCBIfam" id="TIGR02122">
    <property type="entry name" value="TRAP_TAXI"/>
    <property type="match status" value="1"/>
</dbReference>
<proteinExistence type="predicted"/>
<dbReference type="EMBL" id="JAUSVV010000015">
    <property type="protein sequence ID" value="MDQ0444702.1"/>
    <property type="molecule type" value="Genomic_DNA"/>
</dbReference>